<keyword evidence="7" id="KW-0547">Nucleotide-binding</keyword>
<evidence type="ECO:0000256" key="3">
    <source>
        <dbReference type="ARBA" id="ARBA00019010"/>
    </source>
</evidence>
<sequence>MAIRTILLHSEAETVALARELAARATAGDAVLLTGPLGAGKSTLARAFIRARAGDPALDVPSPSFTLVQSYDLDPPIAHFDLWRLGGPDEVAELGFETALAGIALVEWPEKLGPLAPRDALTITLAWGNGEIRHATLDGPERLVAGAT</sequence>
<keyword evidence="4" id="KW-0963">Cytoplasm</keyword>
<keyword evidence="5" id="KW-0819">tRNA processing</keyword>
<protein>
    <recommendedName>
        <fullName evidence="3">tRNA threonylcarbamoyladenosine biosynthesis protein TsaE</fullName>
    </recommendedName>
    <alternativeName>
        <fullName evidence="10">t(6)A37 threonylcarbamoyladenosine biosynthesis protein TsaE</fullName>
    </alternativeName>
</protein>
<keyword evidence="6" id="KW-0479">Metal-binding</keyword>
<evidence type="ECO:0000256" key="5">
    <source>
        <dbReference type="ARBA" id="ARBA00022694"/>
    </source>
</evidence>
<dbReference type="InterPro" id="IPR027417">
    <property type="entry name" value="P-loop_NTPase"/>
</dbReference>
<name>A0ABS9DXQ4_9PROT</name>
<evidence type="ECO:0000256" key="6">
    <source>
        <dbReference type="ARBA" id="ARBA00022723"/>
    </source>
</evidence>
<evidence type="ECO:0000256" key="4">
    <source>
        <dbReference type="ARBA" id="ARBA00022490"/>
    </source>
</evidence>
<evidence type="ECO:0000256" key="8">
    <source>
        <dbReference type="ARBA" id="ARBA00022840"/>
    </source>
</evidence>
<keyword evidence="12" id="KW-1185">Reference proteome</keyword>
<dbReference type="NCBIfam" id="TIGR00150">
    <property type="entry name" value="T6A_YjeE"/>
    <property type="match status" value="1"/>
</dbReference>
<organism evidence="11 12">
    <name type="scientific">Acidiphilium iwatense</name>
    <dbReference type="NCBI Taxonomy" id="768198"/>
    <lineage>
        <taxon>Bacteria</taxon>
        <taxon>Pseudomonadati</taxon>
        <taxon>Pseudomonadota</taxon>
        <taxon>Alphaproteobacteria</taxon>
        <taxon>Acetobacterales</taxon>
        <taxon>Acidocellaceae</taxon>
        <taxon>Acidiphilium</taxon>
    </lineage>
</organism>
<dbReference type="PANTHER" id="PTHR33540:SF2">
    <property type="entry name" value="TRNA THREONYLCARBAMOYLADENOSINE BIOSYNTHESIS PROTEIN TSAE"/>
    <property type="match status" value="1"/>
</dbReference>
<dbReference type="RefSeq" id="WP_235704767.1">
    <property type="nucleotide sequence ID" value="NZ_JAKGBZ010000024.1"/>
</dbReference>
<dbReference type="EMBL" id="JAKGBZ010000024">
    <property type="protein sequence ID" value="MCF3947522.1"/>
    <property type="molecule type" value="Genomic_DNA"/>
</dbReference>
<dbReference type="PANTHER" id="PTHR33540">
    <property type="entry name" value="TRNA THREONYLCARBAMOYLADENOSINE BIOSYNTHESIS PROTEIN TSAE"/>
    <property type="match status" value="1"/>
</dbReference>
<evidence type="ECO:0000256" key="2">
    <source>
        <dbReference type="ARBA" id="ARBA00007599"/>
    </source>
</evidence>
<comment type="subcellular location">
    <subcellularLocation>
        <location evidence="1">Cytoplasm</location>
    </subcellularLocation>
</comment>
<dbReference type="Proteomes" id="UP001521209">
    <property type="component" value="Unassembled WGS sequence"/>
</dbReference>
<evidence type="ECO:0000256" key="1">
    <source>
        <dbReference type="ARBA" id="ARBA00004496"/>
    </source>
</evidence>
<dbReference type="Gene3D" id="3.40.50.300">
    <property type="entry name" value="P-loop containing nucleotide triphosphate hydrolases"/>
    <property type="match status" value="1"/>
</dbReference>
<dbReference type="Pfam" id="PF02367">
    <property type="entry name" value="TsaE"/>
    <property type="match status" value="1"/>
</dbReference>
<keyword evidence="9" id="KW-0460">Magnesium</keyword>
<comment type="similarity">
    <text evidence="2">Belongs to the TsaE family.</text>
</comment>
<proteinExistence type="inferred from homology"/>
<dbReference type="InterPro" id="IPR003442">
    <property type="entry name" value="T6A_TsaE"/>
</dbReference>
<evidence type="ECO:0000256" key="10">
    <source>
        <dbReference type="ARBA" id="ARBA00032441"/>
    </source>
</evidence>
<accession>A0ABS9DXQ4</accession>
<keyword evidence="8" id="KW-0067">ATP-binding</keyword>
<evidence type="ECO:0000313" key="11">
    <source>
        <dbReference type="EMBL" id="MCF3947522.1"/>
    </source>
</evidence>
<evidence type="ECO:0000256" key="7">
    <source>
        <dbReference type="ARBA" id="ARBA00022741"/>
    </source>
</evidence>
<gene>
    <name evidence="11" type="primary">tsaE</name>
    <name evidence="11" type="ORF">L2A60_12620</name>
</gene>
<reference evidence="11 12" key="1">
    <citation type="submission" date="2022-01" db="EMBL/GenBank/DDBJ databases">
        <authorList>
            <person name="Won M."/>
            <person name="Kim S.-J."/>
            <person name="Kwon S.-W."/>
        </authorList>
    </citation>
    <scope>NUCLEOTIDE SEQUENCE [LARGE SCALE GENOMIC DNA]</scope>
    <source>
        <strain evidence="11 12">KCTC 23505</strain>
    </source>
</reference>
<evidence type="ECO:0000256" key="9">
    <source>
        <dbReference type="ARBA" id="ARBA00022842"/>
    </source>
</evidence>
<dbReference type="SUPFAM" id="SSF52540">
    <property type="entry name" value="P-loop containing nucleoside triphosphate hydrolases"/>
    <property type="match status" value="1"/>
</dbReference>
<evidence type="ECO:0000313" key="12">
    <source>
        <dbReference type="Proteomes" id="UP001521209"/>
    </source>
</evidence>
<comment type="caution">
    <text evidence="11">The sequence shown here is derived from an EMBL/GenBank/DDBJ whole genome shotgun (WGS) entry which is preliminary data.</text>
</comment>